<reference evidence="2" key="1">
    <citation type="submission" date="2021-01" db="EMBL/GenBank/DDBJ databases">
        <title>Whole genome shotgun sequence of Sinosporangium siamense NBRC 109515.</title>
        <authorList>
            <person name="Komaki H."/>
            <person name="Tamura T."/>
        </authorList>
    </citation>
    <scope>NUCLEOTIDE SEQUENCE</scope>
    <source>
        <strain evidence="2">NBRC 109515</strain>
    </source>
</reference>
<organism evidence="2 3">
    <name type="scientific">Sinosporangium siamense</name>
    <dbReference type="NCBI Taxonomy" id="1367973"/>
    <lineage>
        <taxon>Bacteria</taxon>
        <taxon>Bacillati</taxon>
        <taxon>Actinomycetota</taxon>
        <taxon>Actinomycetes</taxon>
        <taxon>Streptosporangiales</taxon>
        <taxon>Streptosporangiaceae</taxon>
        <taxon>Sinosporangium</taxon>
    </lineage>
</organism>
<comment type="caution">
    <text evidence="2">The sequence shown here is derived from an EMBL/GenBank/DDBJ whole genome shotgun (WGS) entry which is preliminary data.</text>
</comment>
<keyword evidence="3" id="KW-1185">Reference proteome</keyword>
<evidence type="ECO:0000256" key="1">
    <source>
        <dbReference type="SAM" id="MobiDB-lite"/>
    </source>
</evidence>
<protein>
    <submittedName>
        <fullName evidence="2">Uncharacterized protein</fullName>
    </submittedName>
</protein>
<name>A0A919RES1_9ACTN</name>
<accession>A0A919RES1</accession>
<feature type="compositionally biased region" description="Low complexity" evidence="1">
    <location>
        <begin position="54"/>
        <end position="71"/>
    </location>
</feature>
<dbReference type="EMBL" id="BOOW01000006">
    <property type="protein sequence ID" value="GII90444.1"/>
    <property type="molecule type" value="Genomic_DNA"/>
</dbReference>
<gene>
    <name evidence="2" type="ORF">Ssi02_06750</name>
</gene>
<dbReference type="AlphaFoldDB" id="A0A919RES1"/>
<feature type="region of interest" description="Disordered" evidence="1">
    <location>
        <begin position="1"/>
        <end position="71"/>
    </location>
</feature>
<dbReference type="Proteomes" id="UP000606172">
    <property type="component" value="Unassembled WGS sequence"/>
</dbReference>
<feature type="compositionally biased region" description="Basic and acidic residues" evidence="1">
    <location>
        <begin position="9"/>
        <end position="21"/>
    </location>
</feature>
<evidence type="ECO:0000313" key="2">
    <source>
        <dbReference type="EMBL" id="GII90444.1"/>
    </source>
</evidence>
<proteinExistence type="predicted"/>
<evidence type="ECO:0000313" key="3">
    <source>
        <dbReference type="Proteomes" id="UP000606172"/>
    </source>
</evidence>
<sequence>MPTTAFMSTEREAARTSDKAGRGGTDGGEAEREHSRSAVPPSDKDVPGTTGGIPAAPAEGETGTAELIRRP</sequence>
<feature type="compositionally biased region" description="Basic and acidic residues" evidence="1">
    <location>
        <begin position="29"/>
        <end position="46"/>
    </location>
</feature>